<feature type="compositionally biased region" description="Polar residues" evidence="1">
    <location>
        <begin position="81"/>
        <end position="104"/>
    </location>
</feature>
<proteinExistence type="predicted"/>
<dbReference type="Proteomes" id="UP000215305">
    <property type="component" value="Unassembled WGS sequence"/>
</dbReference>
<feature type="compositionally biased region" description="Low complexity" evidence="1">
    <location>
        <begin position="105"/>
        <end position="129"/>
    </location>
</feature>
<comment type="caution">
    <text evidence="2">The sequence shown here is derived from an EMBL/GenBank/DDBJ whole genome shotgun (WGS) entry which is preliminary data.</text>
</comment>
<name>A0A397G5J3_ASPTH</name>
<evidence type="ECO:0000313" key="3">
    <source>
        <dbReference type="Proteomes" id="UP000215305"/>
    </source>
</evidence>
<sequence>MSSNGMSSNIYQRISSFTTKEPATHSRVPQGEVRSVSSPSRAPSVATDASRVMSPAEIRMARQRKVAPVTEAPVPAPHTPGQATPATESAADTASQVTPTTPLKASSVRAQRLASRSRASPASATRGSAVSDIPRLTDGEASAMTIMAEYMSNTRDDADASSFAEQLMACVELREARSGAGADALKAVCADASKDAKPVVPVPSAPVAWDDDTVKSLDVVFAPIGDNTNEFTRDEIRTKVPRRYFDIKLSFQWDGQESVYLKADDSVIHYVPPRPPRGNRGKSAVPVNNYGISRVVHSMARVLSTGNSLALRSLLRLGLPPPPPLHPIAPVLQDETENLYSNGQASHVLLPP</sequence>
<keyword evidence="3" id="KW-1185">Reference proteome</keyword>
<dbReference type="RefSeq" id="XP_026611075.1">
    <property type="nucleotide sequence ID" value="XM_026756835.1"/>
</dbReference>
<protein>
    <submittedName>
        <fullName evidence="2">Uncharacterized protein</fullName>
    </submittedName>
</protein>
<feature type="compositionally biased region" description="Polar residues" evidence="1">
    <location>
        <begin position="1"/>
        <end position="21"/>
    </location>
</feature>
<dbReference type="OrthoDB" id="5148050at2759"/>
<feature type="region of interest" description="Disordered" evidence="1">
    <location>
        <begin position="1"/>
        <end position="131"/>
    </location>
</feature>
<reference evidence="2" key="1">
    <citation type="submission" date="2018-08" db="EMBL/GenBank/DDBJ databases">
        <title>Draft genome sequence of azole-resistant Aspergillus thermomutatus (Neosartorya pseudofischeri) strain HMR AF 39, isolated from a human nasal aspirate.</title>
        <authorList>
            <person name="Parent-Michaud M."/>
            <person name="Dufresne P.J."/>
            <person name="Fournier E."/>
            <person name="Martineau C."/>
            <person name="Moreira S."/>
            <person name="Perkins V."/>
            <person name="De Repentigny L."/>
            <person name="Dufresne S.F."/>
        </authorList>
    </citation>
    <scope>NUCLEOTIDE SEQUENCE [LARGE SCALE GENOMIC DNA]</scope>
    <source>
        <strain evidence="2">HMR AF 39</strain>
    </source>
</reference>
<accession>A0A397G5J3</accession>
<dbReference type="EMBL" id="NKHU02000256">
    <property type="protein sequence ID" value="RHZ46255.1"/>
    <property type="molecule type" value="Genomic_DNA"/>
</dbReference>
<evidence type="ECO:0000313" key="2">
    <source>
        <dbReference type="EMBL" id="RHZ46255.1"/>
    </source>
</evidence>
<organism evidence="2 3">
    <name type="scientific">Aspergillus thermomutatus</name>
    <name type="common">Neosartorya pseudofischeri</name>
    <dbReference type="NCBI Taxonomy" id="41047"/>
    <lineage>
        <taxon>Eukaryota</taxon>
        <taxon>Fungi</taxon>
        <taxon>Dikarya</taxon>
        <taxon>Ascomycota</taxon>
        <taxon>Pezizomycotina</taxon>
        <taxon>Eurotiomycetes</taxon>
        <taxon>Eurotiomycetidae</taxon>
        <taxon>Eurotiales</taxon>
        <taxon>Aspergillaceae</taxon>
        <taxon>Aspergillus</taxon>
        <taxon>Aspergillus subgen. Fumigati</taxon>
    </lineage>
</organism>
<feature type="compositionally biased region" description="Low complexity" evidence="1">
    <location>
        <begin position="33"/>
        <end position="46"/>
    </location>
</feature>
<dbReference type="AlphaFoldDB" id="A0A397G5J3"/>
<evidence type="ECO:0000256" key="1">
    <source>
        <dbReference type="SAM" id="MobiDB-lite"/>
    </source>
</evidence>
<dbReference type="VEuPathDB" id="FungiDB:CDV56_103216"/>
<dbReference type="GeneID" id="38125190"/>
<gene>
    <name evidence="2" type="ORF">CDV56_103216</name>
</gene>